<accession>A0A518I975</accession>
<evidence type="ECO:0000313" key="1">
    <source>
        <dbReference type="EMBL" id="QDV49552.1"/>
    </source>
</evidence>
<keyword evidence="2" id="KW-1185">Reference proteome</keyword>
<dbReference type="EMBL" id="CP037452">
    <property type="protein sequence ID" value="QDV49552.1"/>
    <property type="molecule type" value="Genomic_DNA"/>
</dbReference>
<name>A0A518I975_9PLAN</name>
<evidence type="ECO:0000313" key="2">
    <source>
        <dbReference type="Proteomes" id="UP000318313"/>
    </source>
</evidence>
<protein>
    <submittedName>
        <fullName evidence="1">Uncharacterized protein</fullName>
    </submittedName>
</protein>
<dbReference type="RefSeq" id="WP_198001012.1">
    <property type="nucleotide sequence ID" value="NZ_CP037452.1"/>
</dbReference>
<sequence length="69" mass="7862">MMNREMTVGQKTIDRLQNLTEQLESGRPLEEILILRAHAVHSQHDEEMTLNGVPGAEAQRGVIKIRKSR</sequence>
<dbReference type="KEGG" id="gfm:Enr17x_15720"/>
<dbReference type="AlphaFoldDB" id="A0A518I975"/>
<proteinExistence type="predicted"/>
<dbReference type="Proteomes" id="UP000318313">
    <property type="component" value="Chromosome"/>
</dbReference>
<reference evidence="1 2" key="1">
    <citation type="submission" date="2019-03" db="EMBL/GenBank/DDBJ databases">
        <title>Deep-cultivation of Planctomycetes and their phenomic and genomic characterization uncovers novel biology.</title>
        <authorList>
            <person name="Wiegand S."/>
            <person name="Jogler M."/>
            <person name="Boedeker C."/>
            <person name="Pinto D."/>
            <person name="Vollmers J."/>
            <person name="Rivas-Marin E."/>
            <person name="Kohn T."/>
            <person name="Peeters S.H."/>
            <person name="Heuer A."/>
            <person name="Rast P."/>
            <person name="Oberbeckmann S."/>
            <person name="Bunk B."/>
            <person name="Jeske O."/>
            <person name="Meyerdierks A."/>
            <person name="Storesund J.E."/>
            <person name="Kallscheuer N."/>
            <person name="Luecker S."/>
            <person name="Lage O.M."/>
            <person name="Pohl T."/>
            <person name="Merkel B.J."/>
            <person name="Hornburger P."/>
            <person name="Mueller R.-W."/>
            <person name="Bruemmer F."/>
            <person name="Labrenz M."/>
            <person name="Spormann A.M."/>
            <person name="Op den Camp H."/>
            <person name="Overmann J."/>
            <person name="Amann R."/>
            <person name="Jetten M.S.M."/>
            <person name="Mascher T."/>
            <person name="Medema M.H."/>
            <person name="Devos D.P."/>
            <person name="Kaster A.-K."/>
            <person name="Ovreas L."/>
            <person name="Rohde M."/>
            <person name="Galperin M.Y."/>
            <person name="Jogler C."/>
        </authorList>
    </citation>
    <scope>NUCLEOTIDE SEQUENCE [LARGE SCALE GENOMIC DNA]</scope>
    <source>
        <strain evidence="1 2">Enr17</strain>
    </source>
</reference>
<gene>
    <name evidence="1" type="ORF">Enr17x_15720</name>
</gene>
<organism evidence="1 2">
    <name type="scientific">Gimesia fumaroli</name>
    <dbReference type="NCBI Taxonomy" id="2527976"/>
    <lineage>
        <taxon>Bacteria</taxon>
        <taxon>Pseudomonadati</taxon>
        <taxon>Planctomycetota</taxon>
        <taxon>Planctomycetia</taxon>
        <taxon>Planctomycetales</taxon>
        <taxon>Planctomycetaceae</taxon>
        <taxon>Gimesia</taxon>
    </lineage>
</organism>